<dbReference type="AlphaFoldDB" id="A0A7D5GKE8"/>
<dbReference type="EMBL" id="CP058601">
    <property type="protein sequence ID" value="QLG51207.1"/>
    <property type="molecule type" value="Genomic_DNA"/>
</dbReference>
<accession>A0A7D5GKE8</accession>
<protein>
    <submittedName>
        <fullName evidence="3">Peptidase M14</fullName>
    </submittedName>
</protein>
<keyword evidence="4" id="KW-1185">Reference proteome</keyword>
<dbReference type="InterPro" id="IPR006311">
    <property type="entry name" value="TAT_signal"/>
</dbReference>
<dbReference type="Pfam" id="PF00246">
    <property type="entry name" value="Peptidase_M14"/>
    <property type="match status" value="1"/>
</dbReference>
<organism evidence="3 4">
    <name type="scientific">Natrinema halophilum</name>
    <dbReference type="NCBI Taxonomy" id="1699371"/>
    <lineage>
        <taxon>Archaea</taxon>
        <taxon>Methanobacteriati</taxon>
        <taxon>Methanobacteriota</taxon>
        <taxon>Stenosarchaea group</taxon>
        <taxon>Halobacteria</taxon>
        <taxon>Halobacteriales</taxon>
        <taxon>Natrialbaceae</taxon>
        <taxon>Natrinema</taxon>
    </lineage>
</organism>
<dbReference type="InterPro" id="IPR000834">
    <property type="entry name" value="Peptidase_M14"/>
</dbReference>
<feature type="domain" description="Peptidase M14" evidence="2">
    <location>
        <begin position="176"/>
        <end position="411"/>
    </location>
</feature>
<dbReference type="KEGG" id="haly:HYG82_12415"/>
<dbReference type="Gene3D" id="3.40.630.10">
    <property type="entry name" value="Zn peptidases"/>
    <property type="match status" value="1"/>
</dbReference>
<feature type="region of interest" description="Disordered" evidence="1">
    <location>
        <begin position="860"/>
        <end position="884"/>
    </location>
</feature>
<feature type="region of interest" description="Disordered" evidence="1">
    <location>
        <begin position="550"/>
        <end position="596"/>
    </location>
</feature>
<dbReference type="SUPFAM" id="SSF53187">
    <property type="entry name" value="Zn-dependent exopeptidases"/>
    <property type="match status" value="1"/>
</dbReference>
<reference evidence="3 4" key="1">
    <citation type="submission" date="2020-07" db="EMBL/GenBank/DDBJ databases">
        <authorList>
            <person name="Cui H."/>
        </authorList>
    </citation>
    <scope>NUCLEOTIDE SEQUENCE [LARGE SCALE GENOMIC DNA]</scope>
    <source>
        <strain evidence="3 4">YPL8</strain>
    </source>
</reference>
<feature type="region of interest" description="Disordered" evidence="1">
    <location>
        <begin position="1"/>
        <end position="20"/>
    </location>
</feature>
<dbReference type="OrthoDB" id="202058at2157"/>
<evidence type="ECO:0000313" key="4">
    <source>
        <dbReference type="Proteomes" id="UP000509241"/>
    </source>
</evidence>
<feature type="compositionally biased region" description="Basic and acidic residues" evidence="1">
    <location>
        <begin position="566"/>
        <end position="582"/>
    </location>
</feature>
<dbReference type="GO" id="GO:0004181">
    <property type="term" value="F:metallocarboxypeptidase activity"/>
    <property type="evidence" value="ECO:0007669"/>
    <property type="project" value="InterPro"/>
</dbReference>
<sequence length="951" mass="103374">MVSDRRLDSDAGSPTPNDTFTESIIDRRTFLSLSATTGAALALPGSATADVRGEPMTDECAFVVNHTPAEYETPIGIEFADQNALETFADEYATAPDPDLPRAPKAVIRDSPTLAAHAHLTADEVASVLGQDGIERLDFSPGANPWWTLESPYADGVFPPVEEARNYVSYDELLSGLDHLESAHPDRVRVEAIGESPGWSNRFTGENPDPKPIHVAEVTANVRDEESFAAKEKVVYSLSIHGDERAGAESGCRLIEDIAAGRADDFEPLLDDVVILFLFPNPDGWVARTPQTEIPWVEAHDTNFQRGNASVFDRQPVDTNRQYPTIGWTNPSFRPAEPNGAPDEFDDIVPDSLSIVDHFRGYDNVAFFCDYHGMYTADHVVFGLESNASFDYGETHEFDEICVRNGKGMRAHWGDVGPIEDDIATAIEEMYQWVDDGAKAVPDGESYDGLFDWGTIYDSIGYQVTGSLFGWAGQPEAFGGLGATAMSPEVILSNHRVAAQKEWKPYWSRHYVTAYRTSMRECAETIVREPSATVATGGQDTAYVTTDALTRSSADLPHTDTPSVRNPDRRDGCPTEVRRSSEVVHPTSTGRSSVAADANDSSHSLFIRFDGVRHATEGSIRVTDPDGTIVREIDLTAKEDPTDPTARKHDFEDAFVRRPRAGRWDIDVNCDADVHVDTTVIDVDGEIPDPEAVLGYEQREYAVNPMQFFADLEPYLEDGAMDGVGVSQVTAGQLVRDDGTTCRYDTLVVSSDAGIDQPSYIEAIETFVDRGGDLVLTDAGVALLGELDVGAAASIEPTDVRDVEMLFAVLEDRALDHPLLAGIRPRQREIWTGPQLGYTTERDQPATIVDRDAFTAAGGSVAGSLSGSERDGDPGPADSGVGAGTLSAGDSEITVLGSVLPPAQQTELHPFGMADYALSFLGHTLVCNALGFEQRRYDADGELVRTYGEIR</sequence>
<name>A0A7D5GKE8_9EURY</name>
<gene>
    <name evidence="3" type="ORF">HYG82_12415</name>
</gene>
<dbReference type="GO" id="GO:0006508">
    <property type="term" value="P:proteolysis"/>
    <property type="evidence" value="ECO:0007669"/>
    <property type="project" value="InterPro"/>
</dbReference>
<evidence type="ECO:0000259" key="2">
    <source>
        <dbReference type="Pfam" id="PF00246"/>
    </source>
</evidence>
<dbReference type="PROSITE" id="PS51318">
    <property type="entry name" value="TAT"/>
    <property type="match status" value="1"/>
</dbReference>
<dbReference type="GO" id="GO:0008270">
    <property type="term" value="F:zinc ion binding"/>
    <property type="evidence" value="ECO:0007669"/>
    <property type="project" value="InterPro"/>
</dbReference>
<dbReference type="Proteomes" id="UP000509241">
    <property type="component" value="Chromosome"/>
</dbReference>
<proteinExistence type="predicted"/>
<evidence type="ECO:0000256" key="1">
    <source>
        <dbReference type="SAM" id="MobiDB-lite"/>
    </source>
</evidence>
<evidence type="ECO:0000313" key="3">
    <source>
        <dbReference type="EMBL" id="QLG51207.1"/>
    </source>
</evidence>